<organism evidence="2">
    <name type="scientific">marine sediment metagenome</name>
    <dbReference type="NCBI Taxonomy" id="412755"/>
    <lineage>
        <taxon>unclassified sequences</taxon>
        <taxon>metagenomes</taxon>
        <taxon>ecological metagenomes</taxon>
    </lineage>
</organism>
<comment type="caution">
    <text evidence="2">The sequence shown here is derived from an EMBL/GenBank/DDBJ whole genome shotgun (WGS) entry which is preliminary data.</text>
</comment>
<evidence type="ECO:0000313" key="2">
    <source>
        <dbReference type="EMBL" id="GAI08747.1"/>
    </source>
</evidence>
<keyword evidence="1" id="KW-1133">Transmembrane helix</keyword>
<feature type="transmembrane region" description="Helical" evidence="1">
    <location>
        <begin position="29"/>
        <end position="45"/>
    </location>
</feature>
<sequence>MNITTIIAMLLIAMLEVVAIVNEINGALLAGSIAIIAGLGGYTAGKKRQPK</sequence>
<proteinExistence type="predicted"/>
<dbReference type="EMBL" id="BARV01006150">
    <property type="protein sequence ID" value="GAI08747.1"/>
    <property type="molecule type" value="Genomic_DNA"/>
</dbReference>
<keyword evidence="1" id="KW-0812">Transmembrane</keyword>
<dbReference type="AlphaFoldDB" id="X1KNU6"/>
<gene>
    <name evidence="2" type="ORF">S06H3_12575</name>
</gene>
<reference evidence="2" key="1">
    <citation type="journal article" date="2014" name="Front. Microbiol.">
        <title>High frequency of phylogenetically diverse reductive dehalogenase-homologous genes in deep subseafloor sedimentary metagenomes.</title>
        <authorList>
            <person name="Kawai M."/>
            <person name="Futagami T."/>
            <person name="Toyoda A."/>
            <person name="Takaki Y."/>
            <person name="Nishi S."/>
            <person name="Hori S."/>
            <person name="Arai W."/>
            <person name="Tsubouchi T."/>
            <person name="Morono Y."/>
            <person name="Uchiyama I."/>
            <person name="Ito T."/>
            <person name="Fujiyama A."/>
            <person name="Inagaki F."/>
            <person name="Takami H."/>
        </authorList>
    </citation>
    <scope>NUCLEOTIDE SEQUENCE</scope>
    <source>
        <strain evidence="2">Expedition CK06-06</strain>
    </source>
</reference>
<name>X1KNU6_9ZZZZ</name>
<accession>X1KNU6</accession>
<keyword evidence="1" id="KW-0472">Membrane</keyword>
<protein>
    <submittedName>
        <fullName evidence="2">Uncharacterized protein</fullName>
    </submittedName>
</protein>
<evidence type="ECO:0000256" key="1">
    <source>
        <dbReference type="SAM" id="Phobius"/>
    </source>
</evidence>